<keyword evidence="10" id="KW-1185">Reference proteome</keyword>
<feature type="transmembrane region" description="Helical" evidence="6">
    <location>
        <begin position="300"/>
        <end position="330"/>
    </location>
</feature>
<feature type="transmembrane region" description="Helical" evidence="6">
    <location>
        <begin position="256"/>
        <end position="279"/>
    </location>
</feature>
<dbReference type="AlphaFoldDB" id="A0A5C5ZAK2"/>
<evidence type="ECO:0000256" key="2">
    <source>
        <dbReference type="ARBA" id="ARBA00022475"/>
    </source>
</evidence>
<dbReference type="OrthoDB" id="9775474at2"/>
<name>A0A5C5ZAK2_9BACT</name>
<dbReference type="RefSeq" id="WP_146402069.1">
    <property type="nucleotide sequence ID" value="NZ_SJPJ01000001.1"/>
</dbReference>
<keyword evidence="5 6" id="KW-0472">Membrane</keyword>
<evidence type="ECO:0000313" key="10">
    <source>
        <dbReference type="Proteomes" id="UP000315010"/>
    </source>
</evidence>
<dbReference type="Proteomes" id="UP000315010">
    <property type="component" value="Unassembled WGS sequence"/>
</dbReference>
<accession>A0A5C5ZAK2</accession>
<evidence type="ECO:0000256" key="4">
    <source>
        <dbReference type="ARBA" id="ARBA00022989"/>
    </source>
</evidence>
<evidence type="ECO:0000256" key="3">
    <source>
        <dbReference type="ARBA" id="ARBA00022692"/>
    </source>
</evidence>
<dbReference type="InterPro" id="IPR003838">
    <property type="entry name" value="ABC3_permease_C"/>
</dbReference>
<keyword evidence="4 6" id="KW-1133">Transmembrane helix</keyword>
<dbReference type="Pfam" id="PF02687">
    <property type="entry name" value="FtsX"/>
    <property type="match status" value="1"/>
</dbReference>
<feature type="domain" description="MacB-like periplasmic core" evidence="8">
    <location>
        <begin position="23"/>
        <end position="224"/>
    </location>
</feature>
<feature type="transmembrane region" description="Helical" evidence="6">
    <location>
        <begin position="20"/>
        <end position="39"/>
    </location>
</feature>
<dbReference type="InterPro" id="IPR051125">
    <property type="entry name" value="ABC-4/HrtB_transporter"/>
</dbReference>
<dbReference type="InterPro" id="IPR025857">
    <property type="entry name" value="MacB_PCD"/>
</dbReference>
<comment type="subcellular location">
    <subcellularLocation>
        <location evidence="1">Cell membrane</location>
        <topology evidence="1">Multi-pass membrane protein</topology>
    </subcellularLocation>
</comment>
<proteinExistence type="predicted"/>
<feature type="transmembrane region" description="Helical" evidence="6">
    <location>
        <begin position="350"/>
        <end position="375"/>
    </location>
</feature>
<sequence length="387" mass="41506">MKLLLYIWRNVTRNKLRSGLTIMSVGFSLALMTILYGYLAMQDVVGQEADKYDRVVVLNKLGFASPLPIAHVGRVRALDSVASAMPFAWFGGNYENKQAMFAQFAVDPEVAFDIYGELEIAADQLEAFQSNRQGAVCSRALADQMGWGLGDRIPLQGVIYPIDLDLKLVGVFDAPGNSGSIWFDWKYLDEESKKSPFAFDPGAGSIYVKCKDGDNVEAVCEEIDTMFGNSENSTRTRTEAAFARMFSEMLGDVQMYIRYISLAVVFSLALVAGTAMAMSMRERTTEVAVLKAIGFSKQRVLALVLGESTLIAMLGGLLGIAGGVGALALVASVPAAAMMFPVPVSGLVGAWMFGLVAVAAGIGFVSGLVPAVLASQLSVVDGLRRVV</sequence>
<evidence type="ECO:0000313" key="9">
    <source>
        <dbReference type="EMBL" id="TWT84374.1"/>
    </source>
</evidence>
<dbReference type="PANTHER" id="PTHR43738:SF3">
    <property type="entry name" value="ABC TRANSPORTER PERMEASE"/>
    <property type="match status" value="1"/>
</dbReference>
<evidence type="ECO:0000259" key="7">
    <source>
        <dbReference type="Pfam" id="PF02687"/>
    </source>
</evidence>
<keyword evidence="2" id="KW-1003">Cell membrane</keyword>
<organism evidence="9 10">
    <name type="scientific">Novipirellula herctigrandis</name>
    <dbReference type="NCBI Taxonomy" id="2527986"/>
    <lineage>
        <taxon>Bacteria</taxon>
        <taxon>Pseudomonadati</taxon>
        <taxon>Planctomycetota</taxon>
        <taxon>Planctomycetia</taxon>
        <taxon>Pirellulales</taxon>
        <taxon>Pirellulaceae</taxon>
        <taxon>Novipirellula</taxon>
    </lineage>
</organism>
<feature type="domain" description="ABC3 transporter permease C-terminal" evidence="7">
    <location>
        <begin position="260"/>
        <end position="375"/>
    </location>
</feature>
<evidence type="ECO:0000256" key="6">
    <source>
        <dbReference type="SAM" id="Phobius"/>
    </source>
</evidence>
<evidence type="ECO:0000256" key="1">
    <source>
        <dbReference type="ARBA" id="ARBA00004651"/>
    </source>
</evidence>
<dbReference type="EC" id="3.6.3.-" evidence="9"/>
<dbReference type="EMBL" id="SJPJ01000001">
    <property type="protein sequence ID" value="TWT84374.1"/>
    <property type="molecule type" value="Genomic_DNA"/>
</dbReference>
<gene>
    <name evidence="9" type="primary">macB_7</name>
    <name evidence="9" type="ORF">CA13_58520</name>
</gene>
<keyword evidence="9" id="KW-0067">ATP-binding</keyword>
<evidence type="ECO:0000259" key="8">
    <source>
        <dbReference type="Pfam" id="PF12704"/>
    </source>
</evidence>
<evidence type="ECO:0000256" key="5">
    <source>
        <dbReference type="ARBA" id="ARBA00023136"/>
    </source>
</evidence>
<dbReference type="Pfam" id="PF12704">
    <property type="entry name" value="MacB_PCD"/>
    <property type="match status" value="1"/>
</dbReference>
<dbReference type="PANTHER" id="PTHR43738">
    <property type="entry name" value="ABC TRANSPORTER, MEMBRANE PROTEIN"/>
    <property type="match status" value="1"/>
</dbReference>
<protein>
    <submittedName>
        <fullName evidence="9">Macrolide export ATP-binding/permease protein MacB</fullName>
        <ecNumber evidence="9">3.6.3.-</ecNumber>
    </submittedName>
</protein>
<keyword evidence="3 6" id="KW-0812">Transmembrane</keyword>
<dbReference type="GO" id="GO:0016787">
    <property type="term" value="F:hydrolase activity"/>
    <property type="evidence" value="ECO:0007669"/>
    <property type="project" value="UniProtKB-KW"/>
</dbReference>
<dbReference type="GO" id="GO:0005886">
    <property type="term" value="C:plasma membrane"/>
    <property type="evidence" value="ECO:0007669"/>
    <property type="project" value="UniProtKB-SubCell"/>
</dbReference>
<keyword evidence="9" id="KW-0378">Hydrolase</keyword>
<keyword evidence="9" id="KW-0547">Nucleotide-binding</keyword>
<comment type="caution">
    <text evidence="9">The sequence shown here is derived from an EMBL/GenBank/DDBJ whole genome shotgun (WGS) entry which is preliminary data.</text>
</comment>
<dbReference type="GO" id="GO:0005524">
    <property type="term" value="F:ATP binding"/>
    <property type="evidence" value="ECO:0007669"/>
    <property type="project" value="UniProtKB-KW"/>
</dbReference>
<reference evidence="9 10" key="1">
    <citation type="submission" date="2019-02" db="EMBL/GenBank/DDBJ databases">
        <title>Deep-cultivation of Planctomycetes and their phenomic and genomic characterization uncovers novel biology.</title>
        <authorList>
            <person name="Wiegand S."/>
            <person name="Jogler M."/>
            <person name="Boedeker C."/>
            <person name="Pinto D."/>
            <person name="Vollmers J."/>
            <person name="Rivas-Marin E."/>
            <person name="Kohn T."/>
            <person name="Peeters S.H."/>
            <person name="Heuer A."/>
            <person name="Rast P."/>
            <person name="Oberbeckmann S."/>
            <person name="Bunk B."/>
            <person name="Jeske O."/>
            <person name="Meyerdierks A."/>
            <person name="Storesund J.E."/>
            <person name="Kallscheuer N."/>
            <person name="Luecker S."/>
            <person name="Lage O.M."/>
            <person name="Pohl T."/>
            <person name="Merkel B.J."/>
            <person name="Hornburger P."/>
            <person name="Mueller R.-W."/>
            <person name="Bruemmer F."/>
            <person name="Labrenz M."/>
            <person name="Spormann A.M."/>
            <person name="Op Den Camp H."/>
            <person name="Overmann J."/>
            <person name="Amann R."/>
            <person name="Jetten M.S.M."/>
            <person name="Mascher T."/>
            <person name="Medema M.H."/>
            <person name="Devos D.P."/>
            <person name="Kaster A.-K."/>
            <person name="Ovreas L."/>
            <person name="Rohde M."/>
            <person name="Galperin M.Y."/>
            <person name="Jogler C."/>
        </authorList>
    </citation>
    <scope>NUCLEOTIDE SEQUENCE [LARGE SCALE GENOMIC DNA]</scope>
    <source>
        <strain evidence="9 10">CA13</strain>
    </source>
</reference>